<comment type="similarity">
    <text evidence="1">Belongs to the short-chain dehydrogenases/reductases (SDR) family.</text>
</comment>
<dbReference type="PANTHER" id="PTHR43477">
    <property type="entry name" value="DIHYDROANTICAPSIN 7-DEHYDROGENASE"/>
    <property type="match status" value="1"/>
</dbReference>
<name>A0ABW6WUN4_9ACTN</name>
<dbReference type="EMBL" id="JBIAZU010000009">
    <property type="protein sequence ID" value="MFF5296885.1"/>
    <property type="molecule type" value="Genomic_DNA"/>
</dbReference>
<dbReference type="PANTHER" id="PTHR43477:SF1">
    <property type="entry name" value="DIHYDROANTICAPSIN 7-DEHYDROGENASE"/>
    <property type="match status" value="1"/>
</dbReference>
<evidence type="ECO:0000256" key="1">
    <source>
        <dbReference type="ARBA" id="ARBA00006484"/>
    </source>
</evidence>
<dbReference type="PRINTS" id="PR00081">
    <property type="entry name" value="GDHRDH"/>
</dbReference>
<keyword evidence="4" id="KW-1185">Reference proteome</keyword>
<dbReference type="Pfam" id="PF13561">
    <property type="entry name" value="adh_short_C2"/>
    <property type="match status" value="1"/>
</dbReference>
<dbReference type="InterPro" id="IPR051122">
    <property type="entry name" value="SDR_DHRS6-like"/>
</dbReference>
<dbReference type="Gene3D" id="3.40.50.720">
    <property type="entry name" value="NAD(P)-binding Rossmann-like Domain"/>
    <property type="match status" value="1"/>
</dbReference>
<dbReference type="InterPro" id="IPR036291">
    <property type="entry name" value="NAD(P)-bd_dom_sf"/>
</dbReference>
<dbReference type="InterPro" id="IPR002347">
    <property type="entry name" value="SDR_fam"/>
</dbReference>
<gene>
    <name evidence="3" type="ORF">ACFY35_46275</name>
</gene>
<accession>A0ABW6WUN4</accession>
<evidence type="ECO:0000313" key="3">
    <source>
        <dbReference type="EMBL" id="MFF5296885.1"/>
    </source>
</evidence>
<evidence type="ECO:0000313" key="4">
    <source>
        <dbReference type="Proteomes" id="UP001602245"/>
    </source>
</evidence>
<protein>
    <submittedName>
        <fullName evidence="3">SDR family oxidoreductase</fullName>
    </submittedName>
</protein>
<comment type="caution">
    <text evidence="3">The sequence shown here is derived from an EMBL/GenBank/DDBJ whole genome shotgun (WGS) entry which is preliminary data.</text>
</comment>
<organism evidence="3 4">
    <name type="scientific">Paractinoplanes globisporus</name>
    <dbReference type="NCBI Taxonomy" id="113565"/>
    <lineage>
        <taxon>Bacteria</taxon>
        <taxon>Bacillati</taxon>
        <taxon>Actinomycetota</taxon>
        <taxon>Actinomycetes</taxon>
        <taxon>Micromonosporales</taxon>
        <taxon>Micromonosporaceae</taxon>
        <taxon>Paractinoplanes</taxon>
    </lineage>
</organism>
<evidence type="ECO:0000256" key="2">
    <source>
        <dbReference type="ARBA" id="ARBA00023002"/>
    </source>
</evidence>
<proteinExistence type="inferred from homology"/>
<keyword evidence="2" id="KW-0560">Oxidoreductase</keyword>
<dbReference type="RefSeq" id="WP_084699345.1">
    <property type="nucleotide sequence ID" value="NZ_JBIAZU010000009.1"/>
</dbReference>
<dbReference type="SUPFAM" id="SSF51735">
    <property type="entry name" value="NAD(P)-binding Rossmann-fold domains"/>
    <property type="match status" value="1"/>
</dbReference>
<reference evidence="3 4" key="1">
    <citation type="submission" date="2024-10" db="EMBL/GenBank/DDBJ databases">
        <title>The Natural Products Discovery Center: Release of the First 8490 Sequenced Strains for Exploring Actinobacteria Biosynthetic Diversity.</title>
        <authorList>
            <person name="Kalkreuter E."/>
            <person name="Kautsar S.A."/>
            <person name="Yang D."/>
            <person name="Bader C.D."/>
            <person name="Teijaro C.N."/>
            <person name="Fluegel L."/>
            <person name="Davis C.M."/>
            <person name="Simpson J.R."/>
            <person name="Lauterbach L."/>
            <person name="Steele A.D."/>
            <person name="Gui C."/>
            <person name="Meng S."/>
            <person name="Li G."/>
            <person name="Viehrig K."/>
            <person name="Ye F."/>
            <person name="Su P."/>
            <person name="Kiefer A.F."/>
            <person name="Nichols A."/>
            <person name="Cepeda A.J."/>
            <person name="Yan W."/>
            <person name="Fan B."/>
            <person name="Jiang Y."/>
            <person name="Adhikari A."/>
            <person name="Zheng C.-J."/>
            <person name="Schuster L."/>
            <person name="Cowan T.M."/>
            <person name="Smanski M.J."/>
            <person name="Chevrette M.G."/>
            <person name="De Carvalho L.P.S."/>
            <person name="Shen B."/>
        </authorList>
    </citation>
    <scope>NUCLEOTIDE SEQUENCE [LARGE SCALE GENOMIC DNA]</scope>
    <source>
        <strain evidence="3 4">NPDC000087</strain>
    </source>
</reference>
<dbReference type="Proteomes" id="UP001602245">
    <property type="component" value="Unassembled WGS sequence"/>
</dbReference>
<sequence length="257" mass="26315">MQPRSLPTEASGVTEANHHIGPLRGQRVLVVGRGSGIARAVTLAARDAGANVVAAGRDGSALAAAYAGEPAISTETVDLTDEESIAALGERLGRVDHVVSTASARARGRLADLNRDAIRLSFDTKVIGPLMLAKHLAPRMAETGSFVVFSGVAAAKIAVGTMGVAITNGAADVLARSLALELAPIRVNAISPGVIDTGAWDGLGEVGKADYFAEMSARNPARRIGTTDDVADAVLYALTSSFLTGQTLHIDGGEPLT</sequence>